<evidence type="ECO:0000313" key="2">
    <source>
        <dbReference type="EMBL" id="MBO8425562.1"/>
    </source>
</evidence>
<evidence type="ECO:0000313" key="3">
    <source>
        <dbReference type="Proteomes" id="UP000823630"/>
    </source>
</evidence>
<sequence>MQIKNTKPSGRHHVRAAIAVVGLVACGFALGYICNDNCRATVGTVTDETPEKNWCDVGWRALEQRLQPADDPNPIAHVYNAILYDAAPCISYEEQRELVLTELGMASMLTGGMQFSKYDEIYKIVARYAKNLDADLAEFKNRMKITENVIQ</sequence>
<keyword evidence="1" id="KW-0812">Transmembrane</keyword>
<dbReference type="PROSITE" id="PS51257">
    <property type="entry name" value="PROKAR_LIPOPROTEIN"/>
    <property type="match status" value="1"/>
</dbReference>
<organism evidence="2 3">
    <name type="scientific">Candidatus Enterousia avistercoris</name>
    <dbReference type="NCBI Taxonomy" id="2840788"/>
    <lineage>
        <taxon>Bacteria</taxon>
        <taxon>Pseudomonadati</taxon>
        <taxon>Pseudomonadota</taxon>
        <taxon>Alphaproteobacteria</taxon>
        <taxon>Candidatus Enterousia</taxon>
    </lineage>
</organism>
<name>A0A9D9DF19_9PROT</name>
<reference evidence="2" key="1">
    <citation type="submission" date="2020-10" db="EMBL/GenBank/DDBJ databases">
        <authorList>
            <person name="Gilroy R."/>
        </authorList>
    </citation>
    <scope>NUCLEOTIDE SEQUENCE</scope>
    <source>
        <strain evidence="2">8207</strain>
    </source>
</reference>
<gene>
    <name evidence="2" type="ORF">IAC69_03750</name>
</gene>
<dbReference type="Proteomes" id="UP000823630">
    <property type="component" value="Unassembled WGS sequence"/>
</dbReference>
<reference evidence="2" key="2">
    <citation type="journal article" date="2021" name="PeerJ">
        <title>Extensive microbial diversity within the chicken gut microbiome revealed by metagenomics and culture.</title>
        <authorList>
            <person name="Gilroy R."/>
            <person name="Ravi A."/>
            <person name="Getino M."/>
            <person name="Pursley I."/>
            <person name="Horton D.L."/>
            <person name="Alikhan N.F."/>
            <person name="Baker D."/>
            <person name="Gharbi K."/>
            <person name="Hall N."/>
            <person name="Watson M."/>
            <person name="Adriaenssens E.M."/>
            <person name="Foster-Nyarko E."/>
            <person name="Jarju S."/>
            <person name="Secka A."/>
            <person name="Antonio M."/>
            <person name="Oren A."/>
            <person name="Chaudhuri R.R."/>
            <person name="La Ragione R."/>
            <person name="Hildebrand F."/>
            <person name="Pallen M.J."/>
        </authorList>
    </citation>
    <scope>NUCLEOTIDE SEQUENCE</scope>
    <source>
        <strain evidence="2">8207</strain>
    </source>
</reference>
<dbReference type="AlphaFoldDB" id="A0A9D9DF19"/>
<protein>
    <submittedName>
        <fullName evidence="2">Uncharacterized protein</fullName>
    </submittedName>
</protein>
<keyword evidence="1" id="KW-0472">Membrane</keyword>
<evidence type="ECO:0000256" key="1">
    <source>
        <dbReference type="SAM" id="Phobius"/>
    </source>
</evidence>
<keyword evidence="1" id="KW-1133">Transmembrane helix</keyword>
<feature type="transmembrane region" description="Helical" evidence="1">
    <location>
        <begin position="12"/>
        <end position="33"/>
    </location>
</feature>
<accession>A0A9D9DF19</accession>
<proteinExistence type="predicted"/>
<dbReference type="EMBL" id="JADINC010000060">
    <property type="protein sequence ID" value="MBO8425562.1"/>
    <property type="molecule type" value="Genomic_DNA"/>
</dbReference>
<comment type="caution">
    <text evidence="2">The sequence shown here is derived from an EMBL/GenBank/DDBJ whole genome shotgun (WGS) entry which is preliminary data.</text>
</comment>